<protein>
    <recommendedName>
        <fullName evidence="1">MvdD-like pre-ATP grasp domain-containing protein</fullName>
    </recommendedName>
</protein>
<dbReference type="Pfam" id="PF21068">
    <property type="entry name" value="ATPgraspMvdD"/>
    <property type="match status" value="1"/>
</dbReference>
<reference evidence="2 3" key="1">
    <citation type="journal article" date="2015" name="Genome Announc.">
        <title>Thirty-Two Complete Genome Assemblies of Nine Yersinia Species, Including Y. pestis, Y. pseudotuberculosis, and Y. enterocolitica.</title>
        <authorList>
            <person name="Johnson S.L."/>
            <person name="Daligault H.E."/>
            <person name="Davenport K.W."/>
            <person name="Jaissle J."/>
            <person name="Frey K.G."/>
            <person name="Ladner J.T."/>
            <person name="Broomall S.M."/>
            <person name="Bishop-Lilly K.A."/>
            <person name="Bruce D.C."/>
            <person name="Coyne S.R."/>
            <person name="Gibbons H.S."/>
            <person name="Lo C.C."/>
            <person name="Munk A.C."/>
            <person name="Rosenzweig C.N."/>
            <person name="Koroleva G.I."/>
            <person name="Palacios G.F."/>
            <person name="Redden C.L."/>
            <person name="Xu Y."/>
            <person name="Minogue T.D."/>
            <person name="Chain P.S."/>
        </authorList>
    </citation>
    <scope>NUCLEOTIDE SEQUENCE [LARGE SCALE GENOMIC DNA]</scope>
    <source>
        <strain evidence="2 3">Y231</strain>
    </source>
</reference>
<dbReference type="Proteomes" id="UP000031883">
    <property type="component" value="Chromosome"/>
</dbReference>
<dbReference type="PANTHER" id="PTHR21621">
    <property type="entry name" value="RIBOSOMAL PROTEIN S6 MODIFICATION PROTEIN"/>
    <property type="match status" value="1"/>
</dbReference>
<proteinExistence type="predicted"/>
<accession>A0ABN4FEX4</accession>
<dbReference type="RefSeq" id="WP_050292103.1">
    <property type="nucleotide sequence ID" value="NZ_CP008955.1"/>
</dbReference>
<dbReference type="SUPFAM" id="SSF56059">
    <property type="entry name" value="Glutathione synthetase ATP-binding domain-like"/>
    <property type="match status" value="1"/>
</dbReference>
<dbReference type="InterPro" id="IPR048936">
    <property type="entry name" value="MvdD-like_ATPgrasp"/>
</dbReference>
<evidence type="ECO:0000259" key="1">
    <source>
        <dbReference type="Pfam" id="PF21068"/>
    </source>
</evidence>
<feature type="domain" description="MvdD-like pre-ATP grasp" evidence="1">
    <location>
        <begin position="5"/>
        <end position="108"/>
    </location>
</feature>
<keyword evidence="3" id="KW-1185">Reference proteome</keyword>
<name>A0ABN4FEX4_9GAMM</name>
<evidence type="ECO:0000313" key="2">
    <source>
        <dbReference type="EMBL" id="AJJ36103.1"/>
    </source>
</evidence>
<sequence>MKNRILIITSSFDRTCDYIMARYKDIAFFRLNTDNFSNYRISYDLSGFRIKDSSGDEVNSANCKSIYYRKPASEDLTGVIDAQYQAFSHKESHSLIEGIVESFSGRCLSKPSVMRRADNKILQAYLAQRVGFIIPDLVITNDNLAISALEEHKAIVKPLSIGSVSYDNKKEYVQTNEYNLNINNDSLKYSPEYFQKYISKDYEVRATFVSEQVFSVKIESENKIDWRKKNNNVSYEIFELPEDIYNKCLKFMSENNINFGCFDFIINQGTWYFLEMNANGQWAWLEFETGMIISKAIVDYLNDE</sequence>
<evidence type="ECO:0000313" key="3">
    <source>
        <dbReference type="Proteomes" id="UP000031883"/>
    </source>
</evidence>
<dbReference type="PANTHER" id="PTHR21621:SF7">
    <property type="entry name" value="RIBOSOMAL PROTEIN BS6--L-GLUTAMATE LIGASE"/>
    <property type="match status" value="1"/>
</dbReference>
<gene>
    <name evidence="2" type="ORF">CH54_3435</name>
</gene>
<dbReference type="Gene3D" id="3.30.470.20">
    <property type="entry name" value="ATP-grasp fold, B domain"/>
    <property type="match status" value="1"/>
</dbReference>
<organism evidence="2 3">
    <name type="scientific">Yersinia rochesterensis</name>
    <dbReference type="NCBI Taxonomy" id="1604335"/>
    <lineage>
        <taxon>Bacteria</taxon>
        <taxon>Pseudomonadati</taxon>
        <taxon>Pseudomonadota</taxon>
        <taxon>Gammaproteobacteria</taxon>
        <taxon>Enterobacterales</taxon>
        <taxon>Yersiniaceae</taxon>
        <taxon>Yersinia</taxon>
    </lineage>
</organism>
<dbReference type="EMBL" id="CP009997">
    <property type="protein sequence ID" value="AJJ36103.1"/>
    <property type="molecule type" value="Genomic_DNA"/>
</dbReference>